<protein>
    <submittedName>
        <fullName evidence="2">Uncharacterized protein</fullName>
    </submittedName>
</protein>
<reference evidence="2 3" key="1">
    <citation type="journal article" date="2013" name="Nat. Genet.">
        <title>The genome of the hydatid tapeworm Echinococcus granulosus.</title>
        <authorList>
            <person name="Zheng H."/>
            <person name="Zhang W."/>
            <person name="Zhang L."/>
            <person name="Zhang Z."/>
            <person name="Li J."/>
            <person name="Lu G."/>
            <person name="Zhu Y."/>
            <person name="Wang Y."/>
            <person name="Huang Y."/>
            <person name="Liu J."/>
            <person name="Kang H."/>
            <person name="Chen J."/>
            <person name="Wang L."/>
            <person name="Chen A."/>
            <person name="Yu S."/>
            <person name="Gao Z."/>
            <person name="Jin L."/>
            <person name="Gu W."/>
            <person name="Wang Z."/>
            <person name="Zhao L."/>
            <person name="Shi B."/>
            <person name="Wen H."/>
            <person name="Lin R."/>
            <person name="Jones M.K."/>
            <person name="Brejova B."/>
            <person name="Vinar T."/>
            <person name="Zhao G."/>
            <person name="McManus D.P."/>
            <person name="Chen Z."/>
            <person name="Zhou Y."/>
            <person name="Wang S."/>
        </authorList>
    </citation>
    <scope>NUCLEOTIDE SEQUENCE [LARGE SCALE GENOMIC DNA]</scope>
</reference>
<dbReference type="AlphaFoldDB" id="W6UQ02"/>
<comment type="caution">
    <text evidence="2">The sequence shown here is derived from an EMBL/GenBank/DDBJ whole genome shotgun (WGS) entry which is preliminary data.</text>
</comment>
<name>W6UQ02_ECHGR</name>
<dbReference type="EMBL" id="APAU02000031">
    <property type="protein sequence ID" value="EUB60372.1"/>
    <property type="molecule type" value="Genomic_DNA"/>
</dbReference>
<dbReference type="CTD" id="36340469"/>
<evidence type="ECO:0000256" key="1">
    <source>
        <dbReference type="SAM" id="MobiDB-lite"/>
    </source>
</evidence>
<feature type="region of interest" description="Disordered" evidence="1">
    <location>
        <begin position="1"/>
        <end position="22"/>
    </location>
</feature>
<evidence type="ECO:0000313" key="3">
    <source>
        <dbReference type="Proteomes" id="UP000019149"/>
    </source>
</evidence>
<evidence type="ECO:0000313" key="2">
    <source>
        <dbReference type="EMBL" id="EUB60372.1"/>
    </source>
</evidence>
<dbReference type="KEGG" id="egl:EGR_04754"/>
<sequence>MSEDNSWRTTLPPSSATTSTETTVVRPDTLNIGATTISMDLLTPQLLQFLQNCQPAAASTTSTPDAKVLDASSTYLSALDREYRLRTSNTATSNHRNHRSGSAQLILPSLTLLHWIPTAQTFASARLASMGIIDDRYGVLVSIASFIQLSLQPSNVPWSLRGDEAHH</sequence>
<proteinExistence type="predicted"/>
<feature type="compositionally biased region" description="Low complexity" evidence="1">
    <location>
        <begin position="9"/>
        <end position="22"/>
    </location>
</feature>
<gene>
    <name evidence="2" type="ORF">EGR_04754</name>
</gene>
<dbReference type="GeneID" id="36340469"/>
<keyword evidence="3" id="KW-1185">Reference proteome</keyword>
<organism evidence="2 3">
    <name type="scientific">Echinococcus granulosus</name>
    <name type="common">Hydatid tapeworm</name>
    <dbReference type="NCBI Taxonomy" id="6210"/>
    <lineage>
        <taxon>Eukaryota</taxon>
        <taxon>Metazoa</taxon>
        <taxon>Spiralia</taxon>
        <taxon>Lophotrochozoa</taxon>
        <taxon>Platyhelminthes</taxon>
        <taxon>Cestoda</taxon>
        <taxon>Eucestoda</taxon>
        <taxon>Cyclophyllidea</taxon>
        <taxon>Taeniidae</taxon>
        <taxon>Echinococcus</taxon>
        <taxon>Echinococcus granulosus group</taxon>
    </lineage>
</organism>
<accession>W6UQ02</accession>
<dbReference type="Proteomes" id="UP000019149">
    <property type="component" value="Unassembled WGS sequence"/>
</dbReference>
<dbReference type="RefSeq" id="XP_024351568.1">
    <property type="nucleotide sequence ID" value="XM_024494003.1"/>
</dbReference>
<dbReference type="OrthoDB" id="10636616at2759"/>